<sequence length="465" mass="53730">MLVKHLMQQNNKYHWWQSDTLVLVAVSGGVDSMVLLELLLQLPEGERPIIGVAHINHKLRTESDDEAHAVQLFCEQHGLPFYLKEWHAGTIITENVEQAARQVRYEFMQQIMEMAGYSVVLTAHHEGDQAETILMRLISGYRLPYLMGIQQTRSFYSGKLVRPLLTVSKSDLYAYAQLHDIPYFEDESNRTTTYFRNRVRHNYLPALANENPQAVQHFIHLGEEVQAYYDVVEELIQPIYASIVQTDSMSWIINVSEFQALSASFQYVISQKLVIELIQAGIVVSQQVEVSLRQLLLSDKPNHTILLKNEWVCQRAYTEAKIYQKKSQLFIKSSSFNVKLNSGRRLTSSEWLGFFAEDSVVIPAEYAKWQKLELTIPQEIADEVIVRKRQAGDRLIFNALGQSKKVARYFIDEKIPSDLREKSWVITTLSGRLIWLVPFKESYLSIQSETAKIQYKLVYCCQLDK</sequence>
<evidence type="ECO:0000256" key="4">
    <source>
        <dbReference type="ARBA" id="ARBA00022694"/>
    </source>
</evidence>
<evidence type="ECO:0000256" key="8">
    <source>
        <dbReference type="HAMAP-Rule" id="MF_01161"/>
    </source>
</evidence>
<evidence type="ECO:0000256" key="3">
    <source>
        <dbReference type="ARBA" id="ARBA00022598"/>
    </source>
</evidence>
<dbReference type="InterPro" id="IPR012796">
    <property type="entry name" value="Lysidine-tRNA-synth_C"/>
</dbReference>
<evidence type="ECO:0000256" key="6">
    <source>
        <dbReference type="ARBA" id="ARBA00022840"/>
    </source>
</evidence>
<dbReference type="GO" id="GO:0005737">
    <property type="term" value="C:cytoplasm"/>
    <property type="evidence" value="ECO:0007669"/>
    <property type="project" value="UniProtKB-SubCell"/>
</dbReference>
<dbReference type="PANTHER" id="PTHR43033:SF1">
    <property type="entry name" value="TRNA(ILE)-LYSIDINE SYNTHASE-RELATED"/>
    <property type="match status" value="1"/>
</dbReference>
<dbReference type="InterPro" id="IPR012795">
    <property type="entry name" value="tRNA_Ile_lys_synt_N"/>
</dbReference>
<evidence type="ECO:0000313" key="9">
    <source>
        <dbReference type="EMBL" id="AQP53964.1"/>
    </source>
</evidence>
<evidence type="ECO:0000256" key="1">
    <source>
        <dbReference type="ARBA" id="ARBA00004496"/>
    </source>
</evidence>
<dbReference type="InterPro" id="IPR011063">
    <property type="entry name" value="TilS/TtcA_N"/>
</dbReference>
<evidence type="ECO:0000256" key="7">
    <source>
        <dbReference type="ARBA" id="ARBA00048539"/>
    </source>
</evidence>
<dbReference type="CDD" id="cd01992">
    <property type="entry name" value="TilS_N"/>
    <property type="match status" value="1"/>
</dbReference>
<proteinExistence type="inferred from homology"/>
<dbReference type="KEGG" id="vpi:BW732_06850"/>
<dbReference type="AlphaFoldDB" id="A0A1Q2D6K9"/>
<dbReference type="InterPro" id="IPR012094">
    <property type="entry name" value="tRNA_Ile_lys_synt"/>
</dbReference>
<comment type="similarity">
    <text evidence="8">Belongs to the tRNA(Ile)-lysidine synthase family.</text>
</comment>
<feature type="binding site" evidence="8">
    <location>
        <begin position="27"/>
        <end position="32"/>
    </location>
    <ligand>
        <name>ATP</name>
        <dbReference type="ChEBI" id="CHEBI:30616"/>
    </ligand>
</feature>
<gene>
    <name evidence="8" type="primary">tilS</name>
    <name evidence="9" type="ORF">BW732_06850</name>
</gene>
<protein>
    <recommendedName>
        <fullName evidence="8">tRNA(Ile)-lysidine synthase</fullName>
        <ecNumber evidence="8">6.3.4.19</ecNumber>
    </recommendedName>
    <alternativeName>
        <fullName evidence="8">tRNA(Ile)-2-lysyl-cytidine synthase</fullName>
    </alternativeName>
    <alternativeName>
        <fullName evidence="8">tRNA(Ile)-lysidine synthetase</fullName>
    </alternativeName>
</protein>
<dbReference type="Proteomes" id="UP000188246">
    <property type="component" value="Chromosome"/>
</dbReference>
<dbReference type="HAMAP" id="MF_01161">
    <property type="entry name" value="tRNA_Ile_lys_synt"/>
    <property type="match status" value="1"/>
</dbReference>
<dbReference type="GO" id="GO:0006400">
    <property type="term" value="P:tRNA modification"/>
    <property type="evidence" value="ECO:0007669"/>
    <property type="project" value="UniProtKB-UniRule"/>
</dbReference>
<dbReference type="EC" id="6.3.4.19" evidence="8"/>
<keyword evidence="10" id="KW-1185">Reference proteome</keyword>
<dbReference type="GO" id="GO:0005524">
    <property type="term" value="F:ATP binding"/>
    <property type="evidence" value="ECO:0007669"/>
    <property type="project" value="UniProtKB-UniRule"/>
</dbReference>
<dbReference type="Pfam" id="PF11734">
    <property type="entry name" value="TilS_C"/>
    <property type="match status" value="1"/>
</dbReference>
<dbReference type="STRING" id="633807.BW732_06850"/>
<reference evidence="9 10" key="1">
    <citation type="journal article" date="2010" name="Int. J. Syst. Evol. Microbiol.">
        <title>Vagococcus penaei sp. nov., isolated from spoilage microbiota of cooked shrimp (Penaeus vannamei).</title>
        <authorList>
            <person name="Jaffres E."/>
            <person name="Prevost H."/>
            <person name="Rossero A."/>
            <person name="Joffraud J.J."/>
            <person name="Dousset X."/>
        </authorList>
    </citation>
    <scope>NUCLEOTIDE SEQUENCE [LARGE SCALE GENOMIC DNA]</scope>
    <source>
        <strain evidence="9 10">CD276</strain>
    </source>
</reference>
<comment type="function">
    <text evidence="8">Ligates lysine onto the cytidine present at position 34 of the AUA codon-specific tRNA(Ile) that contains the anticodon CAU, in an ATP-dependent manner. Cytidine is converted to lysidine, thus changing the amino acid specificity of the tRNA from methionine to isoleucine.</text>
</comment>
<keyword evidence="5 8" id="KW-0547">Nucleotide-binding</keyword>
<comment type="catalytic activity">
    <reaction evidence="7 8">
        <text>cytidine(34) in tRNA(Ile2) + L-lysine + ATP = lysidine(34) in tRNA(Ile2) + AMP + diphosphate + H(+)</text>
        <dbReference type="Rhea" id="RHEA:43744"/>
        <dbReference type="Rhea" id="RHEA-COMP:10625"/>
        <dbReference type="Rhea" id="RHEA-COMP:10670"/>
        <dbReference type="ChEBI" id="CHEBI:15378"/>
        <dbReference type="ChEBI" id="CHEBI:30616"/>
        <dbReference type="ChEBI" id="CHEBI:32551"/>
        <dbReference type="ChEBI" id="CHEBI:33019"/>
        <dbReference type="ChEBI" id="CHEBI:82748"/>
        <dbReference type="ChEBI" id="CHEBI:83665"/>
        <dbReference type="ChEBI" id="CHEBI:456215"/>
        <dbReference type="EC" id="6.3.4.19"/>
    </reaction>
</comment>
<evidence type="ECO:0000256" key="5">
    <source>
        <dbReference type="ARBA" id="ARBA00022741"/>
    </source>
</evidence>
<accession>A0A1Q2D6K9</accession>
<dbReference type="SUPFAM" id="SSF56037">
    <property type="entry name" value="PheT/TilS domain"/>
    <property type="match status" value="1"/>
</dbReference>
<dbReference type="PANTHER" id="PTHR43033">
    <property type="entry name" value="TRNA(ILE)-LYSIDINE SYNTHASE-RELATED"/>
    <property type="match status" value="1"/>
</dbReference>
<dbReference type="NCBIfam" id="TIGR02432">
    <property type="entry name" value="lysidine_TilS_N"/>
    <property type="match status" value="1"/>
</dbReference>
<dbReference type="EMBL" id="CP019609">
    <property type="protein sequence ID" value="AQP53964.1"/>
    <property type="molecule type" value="Genomic_DNA"/>
</dbReference>
<name>A0A1Q2D6K9_9ENTE</name>
<evidence type="ECO:0000313" key="10">
    <source>
        <dbReference type="Proteomes" id="UP000188246"/>
    </source>
</evidence>
<keyword evidence="6 8" id="KW-0067">ATP-binding</keyword>
<dbReference type="RefSeq" id="WP_077276042.1">
    <property type="nucleotide sequence ID" value="NZ_CP019609.1"/>
</dbReference>
<dbReference type="NCBIfam" id="TIGR02433">
    <property type="entry name" value="lysidine_TilS_C"/>
    <property type="match status" value="1"/>
</dbReference>
<dbReference type="Pfam" id="PF01171">
    <property type="entry name" value="ATP_bind_3"/>
    <property type="match status" value="1"/>
</dbReference>
<keyword evidence="4 8" id="KW-0819">tRNA processing</keyword>
<dbReference type="SMART" id="SM00977">
    <property type="entry name" value="TilS_C"/>
    <property type="match status" value="1"/>
</dbReference>
<dbReference type="OrthoDB" id="9807403at2"/>
<keyword evidence="2 8" id="KW-0963">Cytoplasm</keyword>
<organism evidence="9 10">
    <name type="scientific">Vagococcus penaei</name>
    <dbReference type="NCBI Taxonomy" id="633807"/>
    <lineage>
        <taxon>Bacteria</taxon>
        <taxon>Bacillati</taxon>
        <taxon>Bacillota</taxon>
        <taxon>Bacilli</taxon>
        <taxon>Lactobacillales</taxon>
        <taxon>Enterococcaceae</taxon>
        <taxon>Vagococcus</taxon>
    </lineage>
</organism>
<comment type="subcellular location">
    <subcellularLocation>
        <location evidence="1 8">Cytoplasm</location>
    </subcellularLocation>
</comment>
<dbReference type="InterPro" id="IPR014729">
    <property type="entry name" value="Rossmann-like_a/b/a_fold"/>
</dbReference>
<keyword evidence="3 8" id="KW-0436">Ligase</keyword>
<dbReference type="GO" id="GO:0032267">
    <property type="term" value="F:tRNA(Ile)-lysidine synthase activity"/>
    <property type="evidence" value="ECO:0007669"/>
    <property type="project" value="UniProtKB-EC"/>
</dbReference>
<comment type="domain">
    <text evidence="8">The N-terminal region contains the highly conserved SGGXDS motif, predicted to be a P-loop motif involved in ATP binding.</text>
</comment>
<evidence type="ECO:0000256" key="2">
    <source>
        <dbReference type="ARBA" id="ARBA00022490"/>
    </source>
</evidence>
<dbReference type="SUPFAM" id="SSF52402">
    <property type="entry name" value="Adenine nucleotide alpha hydrolases-like"/>
    <property type="match status" value="1"/>
</dbReference>
<dbReference type="Gene3D" id="3.40.50.620">
    <property type="entry name" value="HUPs"/>
    <property type="match status" value="1"/>
</dbReference>